<dbReference type="SUPFAM" id="SSF53335">
    <property type="entry name" value="S-adenosyl-L-methionine-dependent methyltransferases"/>
    <property type="match status" value="1"/>
</dbReference>
<evidence type="ECO:0000259" key="1">
    <source>
        <dbReference type="Pfam" id="PF05050"/>
    </source>
</evidence>
<dbReference type="Pfam" id="PF05050">
    <property type="entry name" value="Methyltransf_21"/>
    <property type="match status" value="1"/>
</dbReference>
<keyword evidence="3" id="KW-1185">Reference proteome</keyword>
<dbReference type="OrthoDB" id="276857at2"/>
<accession>A0A517NRM1</accession>
<dbReference type="NCBIfam" id="TIGR01444">
    <property type="entry name" value="fkbM_fam"/>
    <property type="match status" value="1"/>
</dbReference>
<feature type="domain" description="Methyltransferase FkbM" evidence="1">
    <location>
        <begin position="44"/>
        <end position="206"/>
    </location>
</feature>
<dbReference type="InterPro" id="IPR029063">
    <property type="entry name" value="SAM-dependent_MTases_sf"/>
</dbReference>
<dbReference type="GO" id="GO:0032259">
    <property type="term" value="P:methylation"/>
    <property type="evidence" value="ECO:0007669"/>
    <property type="project" value="UniProtKB-KW"/>
</dbReference>
<dbReference type="InterPro" id="IPR006342">
    <property type="entry name" value="FkbM_mtfrase"/>
</dbReference>
<dbReference type="AlphaFoldDB" id="A0A517NRM1"/>
<dbReference type="InterPro" id="IPR052514">
    <property type="entry name" value="SAM-dependent_MTase"/>
</dbReference>
<keyword evidence="2" id="KW-0808">Transferase</keyword>
<evidence type="ECO:0000313" key="3">
    <source>
        <dbReference type="Proteomes" id="UP000319817"/>
    </source>
</evidence>
<sequence length="241" mass="27001">MKRMKFRGFDLFHNNQEAAESMVRQIDEFPSFFTPAGDRPLIVDCGANIGVSVLEWKTRWPQAEIICFEPDPFAFEILQANVDENDIAGIECINAAVSNCDDTVDFFGDLSPTADARGNSLEAAWADREGSSQTSVRCTKLSPYLTDRDVSFLKLDIEGAEQRVIEEIAGCLDRVQALYVEVHETDESLAVNSLASIEKTLLAAGFTIEKEPRYSEHALPESLDEWREEANAVLTQLLCWR</sequence>
<dbReference type="Proteomes" id="UP000319817">
    <property type="component" value="Chromosome"/>
</dbReference>
<dbReference type="EMBL" id="CP036526">
    <property type="protein sequence ID" value="QDT09771.1"/>
    <property type="molecule type" value="Genomic_DNA"/>
</dbReference>
<name>A0A517NRM1_9BACT</name>
<dbReference type="Gene3D" id="3.40.50.150">
    <property type="entry name" value="Vaccinia Virus protein VP39"/>
    <property type="match status" value="1"/>
</dbReference>
<protein>
    <submittedName>
        <fullName evidence="2">Methyltransferase domain protein</fullName>
    </submittedName>
</protein>
<dbReference type="PANTHER" id="PTHR34203">
    <property type="entry name" value="METHYLTRANSFERASE, FKBM FAMILY PROTEIN"/>
    <property type="match status" value="1"/>
</dbReference>
<evidence type="ECO:0000313" key="2">
    <source>
        <dbReference type="EMBL" id="QDT09771.1"/>
    </source>
</evidence>
<reference evidence="2 3" key="1">
    <citation type="submission" date="2019-02" db="EMBL/GenBank/DDBJ databases">
        <title>Deep-cultivation of Planctomycetes and their phenomic and genomic characterization uncovers novel biology.</title>
        <authorList>
            <person name="Wiegand S."/>
            <person name="Jogler M."/>
            <person name="Boedeker C."/>
            <person name="Pinto D."/>
            <person name="Vollmers J."/>
            <person name="Rivas-Marin E."/>
            <person name="Kohn T."/>
            <person name="Peeters S.H."/>
            <person name="Heuer A."/>
            <person name="Rast P."/>
            <person name="Oberbeckmann S."/>
            <person name="Bunk B."/>
            <person name="Jeske O."/>
            <person name="Meyerdierks A."/>
            <person name="Storesund J.E."/>
            <person name="Kallscheuer N."/>
            <person name="Luecker S."/>
            <person name="Lage O.M."/>
            <person name="Pohl T."/>
            <person name="Merkel B.J."/>
            <person name="Hornburger P."/>
            <person name="Mueller R.-W."/>
            <person name="Bruemmer F."/>
            <person name="Labrenz M."/>
            <person name="Spormann A.M."/>
            <person name="Op den Camp H."/>
            <person name="Overmann J."/>
            <person name="Amann R."/>
            <person name="Jetten M.S.M."/>
            <person name="Mascher T."/>
            <person name="Medema M.H."/>
            <person name="Devos D.P."/>
            <person name="Kaster A.-K."/>
            <person name="Ovreas L."/>
            <person name="Rohde M."/>
            <person name="Galperin M.Y."/>
            <person name="Jogler C."/>
        </authorList>
    </citation>
    <scope>NUCLEOTIDE SEQUENCE [LARGE SCALE GENOMIC DNA]</scope>
    <source>
        <strain evidence="2 3">K23_9</strain>
    </source>
</reference>
<gene>
    <name evidence="2" type="ORF">K239x_17220</name>
</gene>
<keyword evidence="2" id="KW-0489">Methyltransferase</keyword>
<proteinExistence type="predicted"/>
<dbReference type="GO" id="GO:0008168">
    <property type="term" value="F:methyltransferase activity"/>
    <property type="evidence" value="ECO:0007669"/>
    <property type="project" value="UniProtKB-KW"/>
</dbReference>
<dbReference type="PANTHER" id="PTHR34203:SF15">
    <property type="entry name" value="SLL1173 PROTEIN"/>
    <property type="match status" value="1"/>
</dbReference>
<organism evidence="2 3">
    <name type="scientific">Stieleria marina</name>
    <dbReference type="NCBI Taxonomy" id="1930275"/>
    <lineage>
        <taxon>Bacteria</taxon>
        <taxon>Pseudomonadati</taxon>
        <taxon>Planctomycetota</taxon>
        <taxon>Planctomycetia</taxon>
        <taxon>Pirellulales</taxon>
        <taxon>Pirellulaceae</taxon>
        <taxon>Stieleria</taxon>
    </lineage>
</organism>